<comment type="caution">
    <text evidence="2">The sequence shown here is derived from an EMBL/GenBank/DDBJ whole genome shotgun (WGS) entry which is preliminary data.</text>
</comment>
<evidence type="ECO:0000256" key="1">
    <source>
        <dbReference type="SAM" id="MobiDB-lite"/>
    </source>
</evidence>
<reference evidence="2" key="1">
    <citation type="submission" date="2021-03" db="EMBL/GenBank/DDBJ databases">
        <title>Draft genome sequence of rust myrtle Austropuccinia psidii MF-1, a brazilian biotype.</title>
        <authorList>
            <person name="Quecine M.C."/>
            <person name="Pachon D.M.R."/>
            <person name="Bonatelli M.L."/>
            <person name="Correr F.H."/>
            <person name="Franceschini L.M."/>
            <person name="Leite T.F."/>
            <person name="Margarido G.R.A."/>
            <person name="Almeida C.A."/>
            <person name="Ferrarezi J.A."/>
            <person name="Labate C.A."/>
        </authorList>
    </citation>
    <scope>NUCLEOTIDE SEQUENCE</scope>
    <source>
        <strain evidence="2">MF-1</strain>
    </source>
</reference>
<proteinExistence type="predicted"/>
<organism evidence="2 3">
    <name type="scientific">Austropuccinia psidii MF-1</name>
    <dbReference type="NCBI Taxonomy" id="1389203"/>
    <lineage>
        <taxon>Eukaryota</taxon>
        <taxon>Fungi</taxon>
        <taxon>Dikarya</taxon>
        <taxon>Basidiomycota</taxon>
        <taxon>Pucciniomycotina</taxon>
        <taxon>Pucciniomycetes</taxon>
        <taxon>Pucciniales</taxon>
        <taxon>Sphaerophragmiaceae</taxon>
        <taxon>Austropuccinia</taxon>
    </lineage>
</organism>
<evidence type="ECO:0000313" key="2">
    <source>
        <dbReference type="EMBL" id="MBW0468642.1"/>
    </source>
</evidence>
<keyword evidence="3" id="KW-1185">Reference proteome</keyword>
<accession>A0A9Q3GJB5</accession>
<dbReference type="Proteomes" id="UP000765509">
    <property type="component" value="Unassembled WGS sequence"/>
</dbReference>
<feature type="region of interest" description="Disordered" evidence="1">
    <location>
        <begin position="68"/>
        <end position="101"/>
    </location>
</feature>
<sequence length="188" mass="20436">MVTALLDRSGVIIQLMARGHLSLGQSSPCLVTHGIQTPKTKPTKSPSTRYSSSSYAFKLTLPPFVEPPIPGPSQFSKSQVPSHEDALTFEPEPEVTPTQSTEDSFGKLLLSFFSCFQHSLTPPLTISSSSHYPRSILIIDNMPIGSPLHLPLPHSSTPPCALPLPLRTQPPLIPMMRLCRSSPTCNQP</sequence>
<gene>
    <name evidence="2" type="ORF">O181_008357</name>
</gene>
<protein>
    <submittedName>
        <fullName evidence="2">Uncharacterized protein</fullName>
    </submittedName>
</protein>
<name>A0A9Q3GJB5_9BASI</name>
<evidence type="ECO:0000313" key="3">
    <source>
        <dbReference type="Proteomes" id="UP000765509"/>
    </source>
</evidence>
<dbReference type="EMBL" id="AVOT02001930">
    <property type="protein sequence ID" value="MBW0468642.1"/>
    <property type="molecule type" value="Genomic_DNA"/>
</dbReference>
<dbReference type="AlphaFoldDB" id="A0A9Q3GJB5"/>